<dbReference type="InterPro" id="IPR029058">
    <property type="entry name" value="AB_hydrolase_fold"/>
</dbReference>
<dbReference type="InterPro" id="IPR005674">
    <property type="entry name" value="CocE/Ser_esterase"/>
</dbReference>
<protein>
    <submittedName>
        <fullName evidence="4">CocE/NonD family hydrolase</fullName>
    </submittedName>
</protein>
<evidence type="ECO:0000256" key="2">
    <source>
        <dbReference type="SAM" id="SignalP"/>
    </source>
</evidence>
<accession>A0A6M2BQE1</accession>
<dbReference type="Pfam" id="PF02129">
    <property type="entry name" value="Peptidase_S15"/>
    <property type="match status" value="1"/>
</dbReference>
<keyword evidence="1 4" id="KW-0378">Hydrolase</keyword>
<dbReference type="Gene3D" id="3.40.50.1820">
    <property type="entry name" value="alpha/beta hydrolase"/>
    <property type="match status" value="1"/>
</dbReference>
<dbReference type="Proteomes" id="UP000472676">
    <property type="component" value="Unassembled WGS sequence"/>
</dbReference>
<feature type="domain" description="Xaa-Pro dipeptidyl-peptidase C-terminal" evidence="3">
    <location>
        <begin position="510"/>
        <end position="722"/>
    </location>
</feature>
<keyword evidence="2" id="KW-0732">Signal</keyword>
<dbReference type="GO" id="GO:0008239">
    <property type="term" value="F:dipeptidyl-peptidase activity"/>
    <property type="evidence" value="ECO:0007669"/>
    <property type="project" value="InterPro"/>
</dbReference>
<gene>
    <name evidence="4" type="ORF">G7Y85_07825</name>
</gene>
<organism evidence="4 5">
    <name type="scientific">Solimonas terrae</name>
    <dbReference type="NCBI Taxonomy" id="1396819"/>
    <lineage>
        <taxon>Bacteria</taxon>
        <taxon>Pseudomonadati</taxon>
        <taxon>Pseudomonadota</taxon>
        <taxon>Gammaproteobacteria</taxon>
        <taxon>Nevskiales</taxon>
        <taxon>Nevskiaceae</taxon>
        <taxon>Solimonas</taxon>
    </lineage>
</organism>
<keyword evidence="5" id="KW-1185">Reference proteome</keyword>
<proteinExistence type="predicted"/>
<reference evidence="4 5" key="1">
    <citation type="journal article" date="2014" name="Int. J. Syst. Evol. Microbiol.">
        <title>Solimonas terrae sp. nov., isolated from soil.</title>
        <authorList>
            <person name="Kim S.J."/>
            <person name="Moon J.Y."/>
            <person name="Weon H.Y."/>
            <person name="Ahn J.H."/>
            <person name="Chen W.M."/>
            <person name="Kwon S.W."/>
        </authorList>
    </citation>
    <scope>NUCLEOTIDE SEQUENCE [LARGE SCALE GENOMIC DNA]</scope>
    <source>
        <strain evidence="4 5">KIS83-12</strain>
    </source>
</reference>
<feature type="signal peptide" evidence="2">
    <location>
        <begin position="1"/>
        <end position="23"/>
    </location>
</feature>
<dbReference type="EMBL" id="JAAMOW010000003">
    <property type="protein sequence ID" value="NGY04668.1"/>
    <property type="molecule type" value="Genomic_DNA"/>
</dbReference>
<evidence type="ECO:0000256" key="1">
    <source>
        <dbReference type="ARBA" id="ARBA00022801"/>
    </source>
</evidence>
<dbReference type="InterPro" id="IPR013736">
    <property type="entry name" value="Xaa-Pro_dipept_C"/>
</dbReference>
<dbReference type="Gene3D" id="2.60.120.260">
    <property type="entry name" value="Galactose-binding domain-like"/>
    <property type="match status" value="1"/>
</dbReference>
<dbReference type="SUPFAM" id="SSF53474">
    <property type="entry name" value="alpha/beta-Hydrolases"/>
    <property type="match status" value="1"/>
</dbReference>
<sequence>MKMSPIKWLCLCVLMLLAMPASAQDRQVFGFKAPAGIDAPEVPAVMRDLAERVLPVYQDPDPDRYLATLSALQWADSNYKAAEETRETLRERESATDATGPGAGQALLFDVYARAKTIEATGSAGFAQAFTQSFHDVVGKLDDLAASAVTNALQASPPPFREAWQQALDRARGKDSIELPEATALIRAYFAYEANRELAPLAAALGADEDRRRYAVDDDVLIATPAGVPIHARVVRPKRGAAKLPTLLEFTLQLSPADARTSAAHGYVGVVAYTRGKLGGPKASLVPFRYDGVDARAVIRWIARQPWSDGRVGMYGSDYAGFAAWAATKNVPRELKTIVTADAIAPGISFPMEGHIFRNEALRWATDHAVPGAVIDDDRDDARWQALDRRWYASGKPYRDLAVLADLPRSVFRDWLHHPSYDHYWERTSPFRKQFAHIGIPVLSIGGYYAQGAVGTLYYYRQHLQYRPDADHVLLLGPYDDRALRDGPAPSLRGTAVSPAAQIDLLALRYQWFDHIFKGAARPALLPQRVNYQLMGTDEWRHVPSLQAMANGVLKIYPAGAAASSTAGAPVHTQTVDFADRSDTAIPVPPPLMPISLPADPGLLFESEALKQTTDVSGIVSGELDFVINKYDFDLRLTLYAQSVDGHYLQLADPYEFRASYARDDVDRHLLKAGIRQKLKFTSGQIGAMRLPAGSRVIGVLAVSKRPDRQLNYGAADDVSVESIAAARVPMEIRWYGDSHLDVPVRR</sequence>
<dbReference type="SMART" id="SM00939">
    <property type="entry name" value="PepX_C"/>
    <property type="match status" value="1"/>
</dbReference>
<comment type="caution">
    <text evidence="4">The sequence shown here is derived from an EMBL/GenBank/DDBJ whole genome shotgun (WGS) entry which is preliminary data.</text>
</comment>
<evidence type="ECO:0000313" key="4">
    <source>
        <dbReference type="EMBL" id="NGY04668.1"/>
    </source>
</evidence>
<dbReference type="NCBIfam" id="TIGR00976">
    <property type="entry name" value="CocE_NonD"/>
    <property type="match status" value="1"/>
</dbReference>
<dbReference type="RefSeq" id="WP_166254419.1">
    <property type="nucleotide sequence ID" value="NZ_JAAMOW010000003.1"/>
</dbReference>
<dbReference type="InterPro" id="IPR000383">
    <property type="entry name" value="Xaa-Pro-like_dom"/>
</dbReference>
<evidence type="ECO:0000313" key="5">
    <source>
        <dbReference type="Proteomes" id="UP000472676"/>
    </source>
</evidence>
<evidence type="ECO:0000259" key="3">
    <source>
        <dbReference type="SMART" id="SM00939"/>
    </source>
</evidence>
<dbReference type="Gene3D" id="1.10.3020.10">
    <property type="entry name" value="alpha-amino acid ester hydrolase ( Helical cap domain)"/>
    <property type="match status" value="1"/>
</dbReference>
<feature type="chain" id="PRO_5027117718" evidence="2">
    <location>
        <begin position="24"/>
        <end position="747"/>
    </location>
</feature>
<dbReference type="AlphaFoldDB" id="A0A6M2BQE1"/>
<name>A0A6M2BQE1_9GAMM</name>